<keyword evidence="3" id="KW-1185">Reference proteome</keyword>
<evidence type="ECO:0000313" key="3">
    <source>
        <dbReference type="Proteomes" id="UP000026962"/>
    </source>
</evidence>
<feature type="compositionally biased region" description="Basic and acidic residues" evidence="1">
    <location>
        <begin position="17"/>
        <end position="28"/>
    </location>
</feature>
<dbReference type="HOGENOM" id="CLU_2626333_0_0_1"/>
<reference evidence="2" key="2">
    <citation type="submission" date="2018-05" db="EMBL/GenBank/DDBJ databases">
        <title>OpunRS2 (Oryza punctata Reference Sequence Version 2).</title>
        <authorList>
            <person name="Zhang J."/>
            <person name="Kudrna D."/>
            <person name="Lee S."/>
            <person name="Talag J."/>
            <person name="Welchert J."/>
            <person name="Wing R.A."/>
        </authorList>
    </citation>
    <scope>NUCLEOTIDE SEQUENCE [LARGE SCALE GENOMIC DNA]</scope>
</reference>
<feature type="region of interest" description="Disordered" evidence="1">
    <location>
        <begin position="1"/>
        <end position="43"/>
    </location>
</feature>
<sequence>MGRSASPKIRGVGGKPYRNDISHKDATRIRAGIPSDDEGDVDREVVPFSEKEEAAMNRIHASAMAKMAAAPAAIDPADAPPASP</sequence>
<protein>
    <submittedName>
        <fullName evidence="2">Uncharacterized protein</fullName>
    </submittedName>
</protein>
<dbReference type="AlphaFoldDB" id="A0A0E0KA86"/>
<accession>A0A0E0KA86</accession>
<dbReference type="Gramene" id="OPUNC03G07260.1">
    <property type="protein sequence ID" value="OPUNC03G07260.1"/>
    <property type="gene ID" value="OPUNC03G07260"/>
</dbReference>
<dbReference type="EnsemblPlants" id="OPUNC03G07260.1">
    <property type="protein sequence ID" value="OPUNC03G07260.1"/>
    <property type="gene ID" value="OPUNC03G07260"/>
</dbReference>
<dbReference type="OMA" id="RWASPKT"/>
<evidence type="ECO:0000256" key="1">
    <source>
        <dbReference type="SAM" id="MobiDB-lite"/>
    </source>
</evidence>
<dbReference type="STRING" id="4537.A0A0E0KA86"/>
<name>A0A0E0KA86_ORYPU</name>
<evidence type="ECO:0000313" key="2">
    <source>
        <dbReference type="EnsemblPlants" id="OPUNC03G07260.1"/>
    </source>
</evidence>
<proteinExistence type="predicted"/>
<organism evidence="2">
    <name type="scientific">Oryza punctata</name>
    <name type="common">Red rice</name>
    <dbReference type="NCBI Taxonomy" id="4537"/>
    <lineage>
        <taxon>Eukaryota</taxon>
        <taxon>Viridiplantae</taxon>
        <taxon>Streptophyta</taxon>
        <taxon>Embryophyta</taxon>
        <taxon>Tracheophyta</taxon>
        <taxon>Spermatophyta</taxon>
        <taxon>Magnoliopsida</taxon>
        <taxon>Liliopsida</taxon>
        <taxon>Poales</taxon>
        <taxon>Poaceae</taxon>
        <taxon>BOP clade</taxon>
        <taxon>Oryzoideae</taxon>
        <taxon>Oryzeae</taxon>
        <taxon>Oryzinae</taxon>
        <taxon>Oryza</taxon>
    </lineage>
</organism>
<dbReference type="Proteomes" id="UP000026962">
    <property type="component" value="Chromosome 3"/>
</dbReference>
<reference evidence="2" key="1">
    <citation type="submission" date="2015-04" db="UniProtKB">
        <authorList>
            <consortium name="EnsemblPlants"/>
        </authorList>
    </citation>
    <scope>IDENTIFICATION</scope>
</reference>